<dbReference type="Proteomes" id="UP000266328">
    <property type="component" value="Unassembled WGS sequence"/>
</dbReference>
<evidence type="ECO:0000256" key="1">
    <source>
        <dbReference type="SAM" id="Phobius"/>
    </source>
</evidence>
<keyword evidence="3" id="KW-1185">Reference proteome</keyword>
<organism evidence="2 3">
    <name type="scientific">Candidatus Cryosericum terrychapinii</name>
    <dbReference type="NCBI Taxonomy" id="2290919"/>
    <lineage>
        <taxon>Bacteria</taxon>
        <taxon>Pseudomonadati</taxon>
        <taxon>Caldisericota/Cryosericota group</taxon>
        <taxon>Candidatus Cryosericota</taxon>
        <taxon>Candidatus Cryosericia</taxon>
        <taxon>Candidatus Cryosericales</taxon>
        <taxon>Candidatus Cryosericaceae</taxon>
        <taxon>Candidatus Cryosericum</taxon>
    </lineage>
</organism>
<keyword evidence="1" id="KW-0472">Membrane</keyword>
<name>A0A398CYU8_9BACT</name>
<accession>A0A398CYU8</accession>
<protein>
    <recommendedName>
        <fullName evidence="4">DoxX family protein</fullName>
    </recommendedName>
</protein>
<comment type="caution">
    <text evidence="2">The sequence shown here is derived from an EMBL/GenBank/DDBJ whole genome shotgun (WGS) entry which is preliminary data.</text>
</comment>
<gene>
    <name evidence="2" type="ORF">SMC7_05970</name>
</gene>
<dbReference type="RefSeq" id="WP_119089442.1">
    <property type="nucleotide sequence ID" value="NZ_QXIS01000033.1"/>
</dbReference>
<sequence length="135" mass="14617">MSANSRILNPRWARTGVLGSVIAIPILAVLESPPPIGFETRPQGDVSHFRVALLPGILVTETATILLVFKRPQLGATLAIVAAVLNILQVFGGQLHLMQPRVAPFGYLMLEYSVGLFAMALAYIACTVHQERTNQ</sequence>
<feature type="transmembrane region" description="Helical" evidence="1">
    <location>
        <begin position="50"/>
        <end position="69"/>
    </location>
</feature>
<evidence type="ECO:0000313" key="3">
    <source>
        <dbReference type="Proteomes" id="UP000266328"/>
    </source>
</evidence>
<feature type="transmembrane region" description="Helical" evidence="1">
    <location>
        <begin position="107"/>
        <end position="126"/>
    </location>
</feature>
<keyword evidence="1" id="KW-0812">Transmembrane</keyword>
<evidence type="ECO:0000313" key="2">
    <source>
        <dbReference type="EMBL" id="RIE05698.1"/>
    </source>
</evidence>
<dbReference type="EMBL" id="QXIS01000033">
    <property type="protein sequence ID" value="RIE05698.1"/>
    <property type="molecule type" value="Genomic_DNA"/>
</dbReference>
<feature type="transmembrane region" description="Helical" evidence="1">
    <location>
        <begin position="76"/>
        <end position="95"/>
    </location>
</feature>
<dbReference type="AlphaFoldDB" id="A0A398CYU8"/>
<keyword evidence="1" id="KW-1133">Transmembrane helix</keyword>
<feature type="transmembrane region" description="Helical" evidence="1">
    <location>
        <begin position="12"/>
        <end position="30"/>
    </location>
</feature>
<proteinExistence type="predicted"/>
<evidence type="ECO:0008006" key="4">
    <source>
        <dbReference type="Google" id="ProtNLM"/>
    </source>
</evidence>
<reference evidence="2 3" key="1">
    <citation type="submission" date="2018-09" db="EMBL/GenBank/DDBJ databases">
        <title>Discovery and Ecogenomic Context for Candidatus Cryosericales, a Global Caldiserica Order Active in Thawing Permafrost.</title>
        <authorList>
            <person name="Martinez M.A."/>
            <person name="Woodcroft B.J."/>
            <person name="Ignacio Espinoza J.C."/>
            <person name="Zayed A."/>
            <person name="Singleton C.M."/>
            <person name="Boyd J."/>
            <person name="Li Y.-F."/>
            <person name="Purvine S."/>
            <person name="Maughan H."/>
            <person name="Hodgkins S.B."/>
            <person name="Anderson D."/>
            <person name="Sederholm M."/>
            <person name="Temperton B."/>
            <person name="Saleska S.R."/>
            <person name="Tyson G.W."/>
            <person name="Rich V.I."/>
        </authorList>
    </citation>
    <scope>NUCLEOTIDE SEQUENCE [LARGE SCALE GENOMIC DNA]</scope>
    <source>
        <strain evidence="2 3">SMC7</strain>
    </source>
</reference>